<dbReference type="EMBL" id="ML119203">
    <property type="protein sequence ID" value="RPB06961.1"/>
    <property type="molecule type" value="Genomic_DNA"/>
</dbReference>
<evidence type="ECO:0000259" key="2">
    <source>
        <dbReference type="Pfam" id="PF22786"/>
    </source>
</evidence>
<sequence length="830" mass="90106">MSSLKPHRAHSQFSEETPLLRNGSSALSTTYNGEISPCLPNDGLPSVFHASSESTRRPASRLALIILCTSILTILCIGFFVPAAASQYAKEALILDISSLSIEGFTDRGVRARVQARVTLDAGRVRNNAVLALGRVGTWIVRRVSSEHSKMHVYLPDYGEGLLGTATTPAMELDIRNGQITLIDFVSEVETGSLDILRSVVNDYLTGNIRLLRVRGEANLGLKAGLFNLGTQKISEELVFEEFPSLPQFEVKRLNFEEIILPKQRAVNATASITLKNPYPLQFGIPSISFNILLPGCDEHKLVHVATAKSLPLHVEPQSHVDVEISSIIHNLPGTFINACPESQISPMDKFLGAYLHGDENTVFVRGSDSSGPNVPGWLQEILQSITVLVPFQGHAFNDAVKSFSLSNVSFQLPTPDAEPGSPESSPRLGASVVAIVRTPEEINLSLYVKRLRAIANVSYEGGVFGALDLRKWMVAESSRSSDNKYLEVHAEVKDAPLNITNYDIFRVVVKKMLSGEENSLQLGIRGDTDVDVKTSLGEFVVSNIPVTGNITIDHFPGFGSMPSPKARKVVIEDTAPHSVTLRVDLSINNPTPWGAIVPYMNVNITQNDTVLGNASVHDVHILPGNNLLTVWAIWDPRTHGGSQAGKIGAHLLGEYISGQNTTITIRPHVKSLPSLPLLSDVLSNFELTIPTPRLGGIDEPDGNTSPRFIESATIHVLSSTADFVIDNPLRNNAITIKKINGTAKYNGSDLGTILYEWPFNILPGKQGKTLTPKLPVDWGPDNVGYGVVKKALRGQLKVHAEALCMIGIGNFSVELFYNGSRPIGAHVGF</sequence>
<keyword evidence="1" id="KW-0472">Membrane</keyword>
<dbReference type="Pfam" id="PF22786">
    <property type="entry name" value="Tag1_C"/>
    <property type="match status" value="1"/>
</dbReference>
<dbReference type="AlphaFoldDB" id="A0A3N4KF36"/>
<evidence type="ECO:0000259" key="3">
    <source>
        <dbReference type="Pfam" id="PF26150"/>
    </source>
</evidence>
<dbReference type="InterPro" id="IPR059066">
    <property type="entry name" value="Ig_Tag1-like_5th"/>
</dbReference>
<evidence type="ECO:0000313" key="5">
    <source>
        <dbReference type="EMBL" id="RPB06961.1"/>
    </source>
</evidence>
<dbReference type="GO" id="GO:0000329">
    <property type="term" value="C:fungal-type vacuole membrane"/>
    <property type="evidence" value="ECO:0007669"/>
    <property type="project" value="InterPro"/>
</dbReference>
<reference evidence="5 6" key="1">
    <citation type="journal article" date="2018" name="Nat. Ecol. Evol.">
        <title>Pezizomycetes genomes reveal the molecular basis of ectomycorrhizal truffle lifestyle.</title>
        <authorList>
            <person name="Murat C."/>
            <person name="Payen T."/>
            <person name="Noel B."/>
            <person name="Kuo A."/>
            <person name="Morin E."/>
            <person name="Chen J."/>
            <person name="Kohler A."/>
            <person name="Krizsan K."/>
            <person name="Balestrini R."/>
            <person name="Da Silva C."/>
            <person name="Montanini B."/>
            <person name="Hainaut M."/>
            <person name="Levati E."/>
            <person name="Barry K.W."/>
            <person name="Belfiori B."/>
            <person name="Cichocki N."/>
            <person name="Clum A."/>
            <person name="Dockter R.B."/>
            <person name="Fauchery L."/>
            <person name="Guy J."/>
            <person name="Iotti M."/>
            <person name="Le Tacon F."/>
            <person name="Lindquist E.A."/>
            <person name="Lipzen A."/>
            <person name="Malagnac F."/>
            <person name="Mello A."/>
            <person name="Molinier V."/>
            <person name="Miyauchi S."/>
            <person name="Poulain J."/>
            <person name="Riccioni C."/>
            <person name="Rubini A."/>
            <person name="Sitrit Y."/>
            <person name="Splivallo R."/>
            <person name="Traeger S."/>
            <person name="Wang M."/>
            <person name="Zifcakova L."/>
            <person name="Wipf D."/>
            <person name="Zambonelli A."/>
            <person name="Paolocci F."/>
            <person name="Nowrousian M."/>
            <person name="Ottonello S."/>
            <person name="Baldrian P."/>
            <person name="Spatafora J.W."/>
            <person name="Henrissat B."/>
            <person name="Nagy L.G."/>
            <person name="Aury J.M."/>
            <person name="Wincker P."/>
            <person name="Grigoriev I.V."/>
            <person name="Bonfante P."/>
            <person name="Martin F.M."/>
        </authorList>
    </citation>
    <scope>NUCLEOTIDE SEQUENCE [LARGE SCALE GENOMIC DNA]</scope>
    <source>
        <strain evidence="5 6">CCBAS932</strain>
    </source>
</reference>
<proteinExistence type="predicted"/>
<dbReference type="PANTHER" id="PTHR35895:SF3">
    <property type="entry name" value="PRE-RRNA PROCESSING PROTEIN"/>
    <property type="match status" value="1"/>
</dbReference>
<dbReference type="Pfam" id="PF26153">
    <property type="entry name" value="LEA-2L_5"/>
    <property type="match status" value="1"/>
</dbReference>
<feature type="domain" description="Tag1-like fourth Ig-like" evidence="3">
    <location>
        <begin position="565"/>
        <end position="677"/>
    </location>
</feature>
<keyword evidence="6" id="KW-1185">Reference proteome</keyword>
<feature type="domain" description="Tag1-like fifth Ig-like" evidence="4">
    <location>
        <begin position="704"/>
        <end position="816"/>
    </location>
</feature>
<evidence type="ECO:0000259" key="4">
    <source>
        <dbReference type="Pfam" id="PF26153"/>
    </source>
</evidence>
<evidence type="ECO:0008006" key="7">
    <source>
        <dbReference type="Google" id="ProtNLM"/>
    </source>
</evidence>
<keyword evidence="1" id="KW-1133">Transmembrane helix</keyword>
<organism evidence="5 6">
    <name type="scientific">Morchella conica CCBAS932</name>
    <dbReference type="NCBI Taxonomy" id="1392247"/>
    <lineage>
        <taxon>Eukaryota</taxon>
        <taxon>Fungi</taxon>
        <taxon>Dikarya</taxon>
        <taxon>Ascomycota</taxon>
        <taxon>Pezizomycotina</taxon>
        <taxon>Pezizomycetes</taxon>
        <taxon>Pezizales</taxon>
        <taxon>Morchellaceae</taxon>
        <taxon>Morchella</taxon>
    </lineage>
</organism>
<dbReference type="InterPro" id="IPR059065">
    <property type="entry name" value="Ig_Tag1-like_4th"/>
</dbReference>
<dbReference type="InterPro" id="IPR055011">
    <property type="entry name" value="Tag1_C"/>
</dbReference>
<keyword evidence="1" id="KW-0812">Transmembrane</keyword>
<feature type="domain" description="Tag1 C-terminal" evidence="2">
    <location>
        <begin position="444"/>
        <end position="553"/>
    </location>
</feature>
<dbReference type="InterPro" id="IPR046368">
    <property type="entry name" value="Tag1"/>
</dbReference>
<gene>
    <name evidence="5" type="ORF">P167DRAFT_530461</name>
</gene>
<dbReference type="Pfam" id="PF26150">
    <property type="entry name" value="LEA-2_4"/>
    <property type="match status" value="1"/>
</dbReference>
<dbReference type="InParanoid" id="A0A3N4KF36"/>
<dbReference type="Proteomes" id="UP000277580">
    <property type="component" value="Unassembled WGS sequence"/>
</dbReference>
<name>A0A3N4KF36_9PEZI</name>
<dbReference type="Pfam" id="PF26174">
    <property type="entry name" value="LEA-2_1"/>
    <property type="match status" value="1"/>
</dbReference>
<dbReference type="OrthoDB" id="5596576at2759"/>
<accession>A0A3N4KF36</accession>
<evidence type="ECO:0000313" key="6">
    <source>
        <dbReference type="Proteomes" id="UP000277580"/>
    </source>
</evidence>
<dbReference type="PANTHER" id="PTHR35895">
    <property type="entry name" value="CHROMOSOME 16, WHOLE GENOME SHOTGUN SEQUENCE"/>
    <property type="match status" value="1"/>
</dbReference>
<evidence type="ECO:0000256" key="1">
    <source>
        <dbReference type="SAM" id="Phobius"/>
    </source>
</evidence>
<protein>
    <recommendedName>
        <fullName evidence="7">Pre-rRNA processing protein</fullName>
    </recommendedName>
</protein>
<feature type="transmembrane region" description="Helical" evidence="1">
    <location>
        <begin position="62"/>
        <end position="85"/>
    </location>
</feature>